<gene>
    <name evidence="1" type="ORF">MECH1_V1_0122</name>
</gene>
<dbReference type="RefSeq" id="WP_348758510.1">
    <property type="nucleotide sequence ID" value="NZ_OZ026884.1"/>
</dbReference>
<evidence type="ECO:0000313" key="1">
    <source>
        <dbReference type="EMBL" id="CAL1238903.1"/>
    </source>
</evidence>
<name>A0ABM9NEA0_9GAMM</name>
<protein>
    <submittedName>
        <fullName evidence="1">Uncharacterized protein</fullName>
    </submittedName>
</protein>
<reference evidence="1 2" key="1">
    <citation type="submission" date="2024-04" db="EMBL/GenBank/DDBJ databases">
        <authorList>
            <person name="Cremers G."/>
        </authorList>
    </citation>
    <scope>NUCLEOTIDE SEQUENCE [LARGE SCALE GENOMIC DNA]</scope>
    <source>
        <strain evidence="1">MeCH1-AG</strain>
    </source>
</reference>
<evidence type="ECO:0000313" key="2">
    <source>
        <dbReference type="Proteomes" id="UP001497493"/>
    </source>
</evidence>
<proteinExistence type="predicted"/>
<organism evidence="1 2">
    <name type="scientific">Candidatus Methylocalor cossyra</name>
    <dbReference type="NCBI Taxonomy" id="3108543"/>
    <lineage>
        <taxon>Bacteria</taxon>
        <taxon>Pseudomonadati</taxon>
        <taxon>Pseudomonadota</taxon>
        <taxon>Gammaproteobacteria</taxon>
        <taxon>Methylococcales</taxon>
        <taxon>Methylococcaceae</taxon>
        <taxon>Candidatus Methylocalor</taxon>
    </lineage>
</organism>
<sequence>MAVSYAILIRRADLPTRPALQEALAGLRFRLTLDEAYAPLESTGYLPCTLNGEDAGVDLRFEPADAYLHHHPPLQAPAEGRDILVRLRAGGDPREQVCALMIAAALAQCASAIVHDVEGDSLVPAATLLDQARRRFRALD</sequence>
<dbReference type="Proteomes" id="UP001497493">
    <property type="component" value="Chromosome"/>
</dbReference>
<dbReference type="EMBL" id="OZ026884">
    <property type="protein sequence ID" value="CAL1238903.1"/>
    <property type="molecule type" value="Genomic_DNA"/>
</dbReference>
<accession>A0ABM9NEA0</accession>
<keyword evidence="2" id="KW-1185">Reference proteome</keyword>